<dbReference type="SUPFAM" id="SSF81345">
    <property type="entry name" value="ABC transporter involved in vitamin B12 uptake, BtuC"/>
    <property type="match status" value="1"/>
</dbReference>
<keyword evidence="3" id="KW-0813">Transport</keyword>
<sequence>MKRTIDDRRNYGLLPKRNYMLLLLALLAAVIIVSLCLGRYFVSIETVVKVLGSHLLPLEQTWERVEFNIVMNLRLPRILGAALVGSALALSGATYQGIFKNPLVSPDLLGVSAGACVGSAIGILLHVGSLWIQILAFIGGIAAVALTTGIPKLMRRTSAVTLVLAGVIVGGFMNSLIGLMKYLADPETELAEMTYWQLGSLANIKYPDLLSVGPVIIISGSILLAMRWRINILSMGEDEARILGMNIRRERNIAILCATLMTASAVCISGTIGWIGLVIPHLARRLAGADNRRVLPVSCAISAVFLIFIDTIARTLTGAELPLGVLTGFIGAPFFAWIMIRERNDV</sequence>
<feature type="transmembrane region" description="Helical" evidence="8">
    <location>
        <begin position="321"/>
        <end position="340"/>
    </location>
</feature>
<accession>A0ABT1RPD8</accession>
<comment type="subcellular location">
    <subcellularLocation>
        <location evidence="1">Cell membrane</location>
        <topology evidence="1">Multi-pass membrane protein</topology>
    </subcellularLocation>
</comment>
<feature type="transmembrane region" description="Helical" evidence="8">
    <location>
        <begin position="162"/>
        <end position="184"/>
    </location>
</feature>
<dbReference type="PANTHER" id="PTHR30472:SF70">
    <property type="entry name" value="MOLYBDATE IMPORT SYSTEM PERMEASE PROTEIN MOLB"/>
    <property type="match status" value="1"/>
</dbReference>
<evidence type="ECO:0000256" key="4">
    <source>
        <dbReference type="ARBA" id="ARBA00022475"/>
    </source>
</evidence>
<keyword evidence="10" id="KW-1185">Reference proteome</keyword>
<comment type="caution">
    <text evidence="9">The sequence shown here is derived from an EMBL/GenBank/DDBJ whole genome shotgun (WGS) entry which is preliminary data.</text>
</comment>
<dbReference type="InterPro" id="IPR037294">
    <property type="entry name" value="ABC_BtuC-like"/>
</dbReference>
<gene>
    <name evidence="9" type="ORF">NE619_09995</name>
</gene>
<keyword evidence="7 8" id="KW-0472">Membrane</keyword>
<feature type="transmembrane region" description="Helical" evidence="8">
    <location>
        <begin position="21"/>
        <end position="42"/>
    </location>
</feature>
<dbReference type="PANTHER" id="PTHR30472">
    <property type="entry name" value="FERRIC ENTEROBACTIN TRANSPORT SYSTEM PERMEASE PROTEIN"/>
    <property type="match status" value="1"/>
</dbReference>
<name>A0ABT1RPD8_9FIRM</name>
<feature type="transmembrane region" description="Helical" evidence="8">
    <location>
        <begin position="78"/>
        <end position="95"/>
    </location>
</feature>
<dbReference type="RefSeq" id="WP_256132251.1">
    <property type="nucleotide sequence ID" value="NZ_JANFXK010000010.1"/>
</dbReference>
<proteinExistence type="inferred from homology"/>
<evidence type="ECO:0000313" key="10">
    <source>
        <dbReference type="Proteomes" id="UP001524502"/>
    </source>
</evidence>
<evidence type="ECO:0000256" key="1">
    <source>
        <dbReference type="ARBA" id="ARBA00004651"/>
    </source>
</evidence>
<reference evidence="9 10" key="1">
    <citation type="submission" date="2022-06" db="EMBL/GenBank/DDBJ databases">
        <title>Isolation of gut microbiota from human fecal samples.</title>
        <authorList>
            <person name="Pamer E.G."/>
            <person name="Barat B."/>
            <person name="Waligurski E."/>
            <person name="Medina S."/>
            <person name="Paddock L."/>
            <person name="Mostad J."/>
        </authorList>
    </citation>
    <scope>NUCLEOTIDE SEQUENCE [LARGE SCALE GENOMIC DNA]</scope>
    <source>
        <strain evidence="9 10">SL.3.17</strain>
    </source>
</reference>
<dbReference type="EMBL" id="JANFXK010000010">
    <property type="protein sequence ID" value="MCQ4637057.1"/>
    <property type="molecule type" value="Genomic_DNA"/>
</dbReference>
<dbReference type="Pfam" id="PF01032">
    <property type="entry name" value="FecCD"/>
    <property type="match status" value="1"/>
</dbReference>
<evidence type="ECO:0000256" key="7">
    <source>
        <dbReference type="ARBA" id="ARBA00023136"/>
    </source>
</evidence>
<feature type="transmembrane region" description="Helical" evidence="8">
    <location>
        <begin position="131"/>
        <end position="150"/>
    </location>
</feature>
<protein>
    <submittedName>
        <fullName evidence="9">Iron ABC transporter permease</fullName>
    </submittedName>
</protein>
<dbReference type="InterPro" id="IPR000522">
    <property type="entry name" value="ABC_transptr_permease_BtuC"/>
</dbReference>
<keyword evidence="6 8" id="KW-1133">Transmembrane helix</keyword>
<evidence type="ECO:0000256" key="5">
    <source>
        <dbReference type="ARBA" id="ARBA00022692"/>
    </source>
</evidence>
<keyword evidence="4" id="KW-1003">Cell membrane</keyword>
<feature type="transmembrane region" description="Helical" evidence="8">
    <location>
        <begin position="204"/>
        <end position="225"/>
    </location>
</feature>
<dbReference type="Gene3D" id="1.10.3470.10">
    <property type="entry name" value="ABC transporter involved in vitamin B12 uptake, BtuC"/>
    <property type="match status" value="1"/>
</dbReference>
<keyword evidence="5 8" id="KW-0812">Transmembrane</keyword>
<evidence type="ECO:0000256" key="8">
    <source>
        <dbReference type="SAM" id="Phobius"/>
    </source>
</evidence>
<evidence type="ECO:0000313" key="9">
    <source>
        <dbReference type="EMBL" id="MCQ4637057.1"/>
    </source>
</evidence>
<feature type="transmembrane region" description="Helical" evidence="8">
    <location>
        <begin position="253"/>
        <end position="279"/>
    </location>
</feature>
<feature type="transmembrane region" description="Helical" evidence="8">
    <location>
        <begin position="291"/>
        <end position="309"/>
    </location>
</feature>
<evidence type="ECO:0000256" key="6">
    <source>
        <dbReference type="ARBA" id="ARBA00022989"/>
    </source>
</evidence>
<evidence type="ECO:0000256" key="2">
    <source>
        <dbReference type="ARBA" id="ARBA00007935"/>
    </source>
</evidence>
<dbReference type="CDD" id="cd06550">
    <property type="entry name" value="TM_ABC_iron-siderophores_like"/>
    <property type="match status" value="1"/>
</dbReference>
<comment type="similarity">
    <text evidence="2">Belongs to the binding-protein-dependent transport system permease family. FecCD subfamily.</text>
</comment>
<feature type="transmembrane region" description="Helical" evidence="8">
    <location>
        <begin position="107"/>
        <end position="125"/>
    </location>
</feature>
<evidence type="ECO:0000256" key="3">
    <source>
        <dbReference type="ARBA" id="ARBA00022448"/>
    </source>
</evidence>
<organism evidence="9 10">
    <name type="scientific">Anaerovorax odorimutans</name>
    <dbReference type="NCBI Taxonomy" id="109327"/>
    <lineage>
        <taxon>Bacteria</taxon>
        <taxon>Bacillati</taxon>
        <taxon>Bacillota</taxon>
        <taxon>Clostridia</taxon>
        <taxon>Peptostreptococcales</taxon>
        <taxon>Anaerovoracaceae</taxon>
        <taxon>Anaerovorax</taxon>
    </lineage>
</organism>
<dbReference type="Proteomes" id="UP001524502">
    <property type="component" value="Unassembled WGS sequence"/>
</dbReference>